<organism evidence="1 2">
    <name type="scientific">Allorhizobium borbori</name>
    <dbReference type="NCBI Taxonomy" id="485907"/>
    <lineage>
        <taxon>Bacteria</taxon>
        <taxon>Pseudomonadati</taxon>
        <taxon>Pseudomonadota</taxon>
        <taxon>Alphaproteobacteria</taxon>
        <taxon>Hyphomicrobiales</taxon>
        <taxon>Rhizobiaceae</taxon>
        <taxon>Rhizobium/Agrobacterium group</taxon>
        <taxon>Allorhizobium</taxon>
    </lineage>
</organism>
<reference evidence="1 2" key="1">
    <citation type="submission" date="2020-08" db="EMBL/GenBank/DDBJ databases">
        <title>Genomic Encyclopedia of Type Strains, Phase IV (KMG-IV): sequencing the most valuable type-strain genomes for metagenomic binning, comparative biology and taxonomic classification.</title>
        <authorList>
            <person name="Goeker M."/>
        </authorList>
    </citation>
    <scope>NUCLEOTIDE SEQUENCE [LARGE SCALE GENOMIC DNA]</scope>
    <source>
        <strain evidence="1 2">DSM 26385</strain>
    </source>
</reference>
<dbReference type="RefSeq" id="WP_183789589.1">
    <property type="nucleotide sequence ID" value="NZ_JACIDU010000002.1"/>
</dbReference>
<comment type="caution">
    <text evidence="1">The sequence shown here is derived from an EMBL/GenBank/DDBJ whole genome shotgun (WGS) entry which is preliminary data.</text>
</comment>
<dbReference type="AlphaFoldDB" id="A0A7W6JZ74"/>
<evidence type="ECO:0000313" key="2">
    <source>
        <dbReference type="Proteomes" id="UP000584824"/>
    </source>
</evidence>
<keyword evidence="2" id="KW-1185">Reference proteome</keyword>
<gene>
    <name evidence="1" type="ORF">GGQ66_000780</name>
</gene>
<dbReference type="EMBL" id="JACIDU010000002">
    <property type="protein sequence ID" value="MBB4102252.1"/>
    <property type="molecule type" value="Genomic_DNA"/>
</dbReference>
<dbReference type="Gene3D" id="3.90.1480.20">
    <property type="entry name" value="Glycosyl transferase family 29"/>
    <property type="match status" value="1"/>
</dbReference>
<dbReference type="Proteomes" id="UP000584824">
    <property type="component" value="Unassembled WGS sequence"/>
</dbReference>
<accession>A0A7W6JZ74</accession>
<evidence type="ECO:0000313" key="1">
    <source>
        <dbReference type="EMBL" id="MBB4102252.1"/>
    </source>
</evidence>
<name>A0A7W6JZ74_9HYPH</name>
<sequence length="211" mass="23089">MGRNIVIVGNGSAPPCAAAMIDASDLVIRFNDCRSFHNTGTRTDIVAVCNTGRPARAMTSSPLWQNHPAVSSASTIWCVRNGQKFRELRDDLRESHPELDDFCDDMTPDFAAFAAANGKALTVIPRDVHDRLDRDLARVGTQRYVVPSSGLLAIGYVLDEIAGPDDTIHVTGFDHQGWDGHPFDAERRLVNMLVASGRLNRLPVHAGRRCA</sequence>
<proteinExistence type="predicted"/>
<protein>
    <recommendedName>
        <fullName evidence="3">Urease operon accessory protein</fullName>
    </recommendedName>
</protein>
<dbReference type="InterPro" id="IPR038578">
    <property type="entry name" value="GT29-like_sf"/>
</dbReference>
<evidence type="ECO:0008006" key="3">
    <source>
        <dbReference type="Google" id="ProtNLM"/>
    </source>
</evidence>